<dbReference type="RefSeq" id="WP_169818070.1">
    <property type="nucleotide sequence ID" value="NZ_JBHSHF010000002.1"/>
</dbReference>
<dbReference type="EMBL" id="JXKD01000001">
    <property type="protein sequence ID" value="OJG12177.1"/>
    <property type="molecule type" value="Genomic_DNA"/>
</dbReference>
<organism evidence="1 2">
    <name type="scientific">Enterococcus aquimarinus</name>
    <dbReference type="NCBI Taxonomy" id="328396"/>
    <lineage>
        <taxon>Bacteria</taxon>
        <taxon>Bacillati</taxon>
        <taxon>Bacillota</taxon>
        <taxon>Bacilli</taxon>
        <taxon>Lactobacillales</taxon>
        <taxon>Enterococcaceae</taxon>
        <taxon>Enterococcus</taxon>
    </lineage>
</organism>
<name>A0A1L8QXF1_9ENTE</name>
<sequence>MFEKEKNEKQQANGVYDEAGDVVNVYDAAVIYQANDYNDAYMYGFTHEQLMDALDYVP</sequence>
<keyword evidence="2" id="KW-1185">Reference proteome</keyword>
<dbReference type="Proteomes" id="UP000182149">
    <property type="component" value="Unassembled WGS sequence"/>
</dbReference>
<dbReference type="AlphaFoldDB" id="A0A1L8QXF1"/>
<reference evidence="1 2" key="1">
    <citation type="submission" date="2014-12" db="EMBL/GenBank/DDBJ databases">
        <title>Draft genome sequences of 29 type strains of Enterococci.</title>
        <authorList>
            <person name="Zhong Z."/>
            <person name="Sun Z."/>
            <person name="Liu W."/>
            <person name="Zhang W."/>
            <person name="Zhang H."/>
        </authorList>
    </citation>
    <scope>NUCLEOTIDE SEQUENCE [LARGE SCALE GENOMIC DNA]</scope>
    <source>
        <strain evidence="1 2">DSM 17690</strain>
    </source>
</reference>
<protein>
    <submittedName>
        <fullName evidence="1">Uncharacterized protein</fullName>
    </submittedName>
</protein>
<evidence type="ECO:0000313" key="2">
    <source>
        <dbReference type="Proteomes" id="UP000182149"/>
    </source>
</evidence>
<proteinExistence type="predicted"/>
<gene>
    <name evidence="1" type="ORF">RU93_GL000107</name>
</gene>
<evidence type="ECO:0000313" key="1">
    <source>
        <dbReference type="EMBL" id="OJG12177.1"/>
    </source>
</evidence>
<accession>A0A1L8QXF1</accession>
<comment type="caution">
    <text evidence="1">The sequence shown here is derived from an EMBL/GenBank/DDBJ whole genome shotgun (WGS) entry which is preliminary data.</text>
</comment>